<proteinExistence type="predicted"/>
<name>H1V2V1_COLHI</name>
<sequence>QKSPGKIPKTASSHLTCHETWKQPRSSRAERRTDSGLPTKTHTLSFCGTYRVLFPVAFESSTAQLVRHSLSSAAATTTTTTTLRTPPSRVDALCCCACVCKSPPVSLYFFVTFPLSLLSQQKTAVLALLRPGLGWATTCANCSHLFTHASRCV</sequence>
<protein>
    <submittedName>
        <fullName evidence="1">Uncharacterized protein</fullName>
    </submittedName>
</protein>
<dbReference type="AlphaFoldDB" id="H1V2V1"/>
<gene>
    <name evidence="1" type="ORF">CH063_06525</name>
</gene>
<reference evidence="2" key="1">
    <citation type="journal article" date="2012" name="Nat. Genet.">
        <title>Lifestyle transitions in plant pathogenic Colletotrichum fungi deciphered by genome and transcriptome analyses.</title>
        <authorList>
            <person name="O'Connell R.J."/>
            <person name="Thon M.R."/>
            <person name="Hacquard S."/>
            <person name="Amyotte S.G."/>
            <person name="Kleemann J."/>
            <person name="Torres M.F."/>
            <person name="Damm U."/>
            <person name="Buiate E.A."/>
            <person name="Epstein L."/>
            <person name="Alkan N."/>
            <person name="Altmueller J."/>
            <person name="Alvarado-Balderrama L."/>
            <person name="Bauser C.A."/>
            <person name="Becker C."/>
            <person name="Birren B.W."/>
            <person name="Chen Z."/>
            <person name="Choi J."/>
            <person name="Crouch J.A."/>
            <person name="Duvick J.P."/>
            <person name="Farman M.A."/>
            <person name="Gan P."/>
            <person name="Heiman D."/>
            <person name="Henrissat B."/>
            <person name="Howard R.J."/>
            <person name="Kabbage M."/>
            <person name="Koch C."/>
            <person name="Kracher B."/>
            <person name="Kubo Y."/>
            <person name="Law A.D."/>
            <person name="Lebrun M.-H."/>
            <person name="Lee Y.-H."/>
            <person name="Miyara I."/>
            <person name="Moore N."/>
            <person name="Neumann U."/>
            <person name="Nordstroem K."/>
            <person name="Panaccione D.G."/>
            <person name="Panstruga R."/>
            <person name="Place M."/>
            <person name="Proctor R.H."/>
            <person name="Prusky D."/>
            <person name="Rech G."/>
            <person name="Reinhardt R."/>
            <person name="Rollins J.A."/>
            <person name="Rounsley S."/>
            <person name="Schardl C.L."/>
            <person name="Schwartz D.C."/>
            <person name="Shenoy N."/>
            <person name="Shirasu K."/>
            <person name="Sikhakolli U.R."/>
            <person name="Stueber K."/>
            <person name="Sukno S.A."/>
            <person name="Sweigard J.A."/>
            <person name="Takano Y."/>
            <person name="Takahara H."/>
            <person name="Trail F."/>
            <person name="van der Does H.C."/>
            <person name="Voll L.M."/>
            <person name="Will I."/>
            <person name="Young S."/>
            <person name="Zeng Q."/>
            <person name="Zhang J."/>
            <person name="Zhou S."/>
            <person name="Dickman M.B."/>
            <person name="Schulze-Lefert P."/>
            <person name="Ver Loren van Themaat E."/>
            <person name="Ma L.-J."/>
            <person name="Vaillancourt L.J."/>
        </authorList>
    </citation>
    <scope>NUCLEOTIDE SEQUENCE [LARGE SCALE GENOMIC DNA]</scope>
    <source>
        <strain evidence="2">IMI 349063</strain>
    </source>
</reference>
<dbReference type="EMBL" id="CACQ02001185">
    <property type="protein sequence ID" value="CCF34553.1"/>
    <property type="molecule type" value="Genomic_DNA"/>
</dbReference>
<feature type="non-terminal residue" evidence="1">
    <location>
        <position position="1"/>
    </location>
</feature>
<dbReference type="Proteomes" id="UP000007174">
    <property type="component" value="Unassembled WGS sequence"/>
</dbReference>
<organism evidence="1 2">
    <name type="scientific">Colletotrichum higginsianum (strain IMI 349063)</name>
    <name type="common">Crucifer anthracnose fungus</name>
    <dbReference type="NCBI Taxonomy" id="759273"/>
    <lineage>
        <taxon>Eukaryota</taxon>
        <taxon>Fungi</taxon>
        <taxon>Dikarya</taxon>
        <taxon>Ascomycota</taxon>
        <taxon>Pezizomycotina</taxon>
        <taxon>Sordariomycetes</taxon>
        <taxon>Hypocreomycetidae</taxon>
        <taxon>Glomerellales</taxon>
        <taxon>Glomerellaceae</taxon>
        <taxon>Colletotrichum</taxon>
        <taxon>Colletotrichum destructivum species complex</taxon>
    </lineage>
</organism>
<dbReference type="HOGENOM" id="CLU_1717568_0_0_1"/>
<evidence type="ECO:0000313" key="1">
    <source>
        <dbReference type="EMBL" id="CCF34553.1"/>
    </source>
</evidence>
<accession>H1V2V1</accession>
<evidence type="ECO:0000313" key="2">
    <source>
        <dbReference type="Proteomes" id="UP000007174"/>
    </source>
</evidence>